<evidence type="ECO:0000256" key="1">
    <source>
        <dbReference type="SAM" id="MobiDB-lite"/>
    </source>
</evidence>
<name>A0A6A6FM45_9PEZI</name>
<dbReference type="EMBL" id="ML992668">
    <property type="protein sequence ID" value="KAF2214410.1"/>
    <property type="molecule type" value="Genomic_DNA"/>
</dbReference>
<feature type="region of interest" description="Disordered" evidence="1">
    <location>
        <begin position="1"/>
        <end position="21"/>
    </location>
</feature>
<feature type="compositionally biased region" description="Polar residues" evidence="1">
    <location>
        <begin position="7"/>
        <end position="17"/>
    </location>
</feature>
<gene>
    <name evidence="2" type="ORF">CERZMDRAFT_95680</name>
</gene>
<protein>
    <submittedName>
        <fullName evidence="2">Uncharacterized protein</fullName>
    </submittedName>
</protein>
<keyword evidence="3" id="KW-1185">Reference proteome</keyword>
<evidence type="ECO:0000313" key="2">
    <source>
        <dbReference type="EMBL" id="KAF2214410.1"/>
    </source>
</evidence>
<evidence type="ECO:0000313" key="3">
    <source>
        <dbReference type="Proteomes" id="UP000799539"/>
    </source>
</evidence>
<proteinExistence type="predicted"/>
<reference evidence="2" key="1">
    <citation type="journal article" date="2020" name="Stud. Mycol.">
        <title>101 Dothideomycetes genomes: a test case for predicting lifestyles and emergence of pathogens.</title>
        <authorList>
            <person name="Haridas S."/>
            <person name="Albert R."/>
            <person name="Binder M."/>
            <person name="Bloem J."/>
            <person name="Labutti K."/>
            <person name="Salamov A."/>
            <person name="Andreopoulos B."/>
            <person name="Baker S."/>
            <person name="Barry K."/>
            <person name="Bills G."/>
            <person name="Bluhm B."/>
            <person name="Cannon C."/>
            <person name="Castanera R."/>
            <person name="Culley D."/>
            <person name="Daum C."/>
            <person name="Ezra D."/>
            <person name="Gonzalez J."/>
            <person name="Henrissat B."/>
            <person name="Kuo A."/>
            <person name="Liang C."/>
            <person name="Lipzen A."/>
            <person name="Lutzoni F."/>
            <person name="Magnuson J."/>
            <person name="Mondo S."/>
            <person name="Nolan M."/>
            <person name="Ohm R."/>
            <person name="Pangilinan J."/>
            <person name="Park H.-J."/>
            <person name="Ramirez L."/>
            <person name="Alfaro M."/>
            <person name="Sun H."/>
            <person name="Tritt A."/>
            <person name="Yoshinaga Y."/>
            <person name="Zwiers L.-H."/>
            <person name="Turgeon B."/>
            <person name="Goodwin S."/>
            <person name="Spatafora J."/>
            <person name="Crous P."/>
            <person name="Grigoriev I."/>
        </authorList>
    </citation>
    <scope>NUCLEOTIDE SEQUENCE</scope>
    <source>
        <strain evidence="2">SCOH1-5</strain>
    </source>
</reference>
<dbReference type="AlphaFoldDB" id="A0A6A6FM45"/>
<sequence>MMPREANNAQSPEQTPSRLPLAQGIYQWKETLANSSSAQFKAPIERKVQHDEVAGWGHGPKPRAEVFDRPKLVVAKVKPSTKADHPQKFHERYGKHAHPSHCCFIVPEIQCRTSPETLRYICAHEAVNV</sequence>
<accession>A0A6A6FM45</accession>
<organism evidence="2 3">
    <name type="scientific">Cercospora zeae-maydis SCOH1-5</name>
    <dbReference type="NCBI Taxonomy" id="717836"/>
    <lineage>
        <taxon>Eukaryota</taxon>
        <taxon>Fungi</taxon>
        <taxon>Dikarya</taxon>
        <taxon>Ascomycota</taxon>
        <taxon>Pezizomycotina</taxon>
        <taxon>Dothideomycetes</taxon>
        <taxon>Dothideomycetidae</taxon>
        <taxon>Mycosphaerellales</taxon>
        <taxon>Mycosphaerellaceae</taxon>
        <taxon>Cercospora</taxon>
    </lineage>
</organism>
<dbReference type="Proteomes" id="UP000799539">
    <property type="component" value="Unassembled WGS sequence"/>
</dbReference>